<dbReference type="RefSeq" id="WP_200353444.1">
    <property type="nucleotide sequence ID" value="NZ_JAENIL010000001.1"/>
</dbReference>
<keyword evidence="3" id="KW-0731">Sigma factor</keyword>
<dbReference type="PANTHER" id="PTHR43133:SF51">
    <property type="entry name" value="RNA POLYMERASE SIGMA FACTOR"/>
    <property type="match status" value="1"/>
</dbReference>
<evidence type="ECO:0000313" key="6">
    <source>
        <dbReference type="EMBL" id="MBK1875226.1"/>
    </source>
</evidence>
<dbReference type="Proteomes" id="UP000617628">
    <property type="component" value="Unassembled WGS sequence"/>
</dbReference>
<dbReference type="NCBIfam" id="TIGR02937">
    <property type="entry name" value="sigma70-ECF"/>
    <property type="match status" value="1"/>
</dbReference>
<keyword evidence="4" id="KW-0804">Transcription</keyword>
<reference evidence="6" key="1">
    <citation type="submission" date="2021-01" db="EMBL/GenBank/DDBJ databases">
        <title>Modified the classification status of verrucomicrobia.</title>
        <authorList>
            <person name="Feng X."/>
        </authorList>
    </citation>
    <scope>NUCLEOTIDE SEQUENCE</scope>
    <source>
        <strain evidence="6">KCTC 13126</strain>
    </source>
</reference>
<dbReference type="InterPro" id="IPR007627">
    <property type="entry name" value="RNA_pol_sigma70_r2"/>
</dbReference>
<comment type="similarity">
    <text evidence="1">Belongs to the sigma-70 factor family. ECF subfamily.</text>
</comment>
<comment type="caution">
    <text evidence="6">The sequence shown here is derived from an EMBL/GenBank/DDBJ whole genome shotgun (WGS) entry which is preliminary data.</text>
</comment>
<dbReference type="AlphaFoldDB" id="A0A934VJ49"/>
<dbReference type="EMBL" id="JAENIL010000001">
    <property type="protein sequence ID" value="MBK1875226.1"/>
    <property type="molecule type" value="Genomic_DNA"/>
</dbReference>
<dbReference type="GO" id="GO:0006352">
    <property type="term" value="P:DNA-templated transcription initiation"/>
    <property type="evidence" value="ECO:0007669"/>
    <property type="project" value="InterPro"/>
</dbReference>
<dbReference type="SUPFAM" id="SSF88659">
    <property type="entry name" value="Sigma3 and sigma4 domains of RNA polymerase sigma factors"/>
    <property type="match status" value="1"/>
</dbReference>
<dbReference type="InterPro" id="IPR036388">
    <property type="entry name" value="WH-like_DNA-bd_sf"/>
</dbReference>
<protein>
    <submittedName>
        <fullName evidence="6">Sigma-70 family RNA polymerase sigma factor</fullName>
    </submittedName>
</protein>
<dbReference type="Gene3D" id="1.10.10.10">
    <property type="entry name" value="Winged helix-like DNA-binding domain superfamily/Winged helix DNA-binding domain"/>
    <property type="match status" value="1"/>
</dbReference>
<proteinExistence type="inferred from homology"/>
<evidence type="ECO:0000313" key="7">
    <source>
        <dbReference type="Proteomes" id="UP000617628"/>
    </source>
</evidence>
<feature type="domain" description="RNA polymerase sigma-70 region 2" evidence="5">
    <location>
        <begin position="21"/>
        <end position="86"/>
    </location>
</feature>
<dbReference type="NCBIfam" id="TIGR02989">
    <property type="entry name" value="Sig-70_gvs1"/>
    <property type="match status" value="1"/>
</dbReference>
<keyword evidence="7" id="KW-1185">Reference proteome</keyword>
<dbReference type="SUPFAM" id="SSF88946">
    <property type="entry name" value="Sigma2 domain of RNA polymerase sigma factors"/>
    <property type="match status" value="1"/>
</dbReference>
<gene>
    <name evidence="6" type="ORF">JIN87_00030</name>
</gene>
<organism evidence="6 7">
    <name type="scientific">Pelagicoccus mobilis</name>
    <dbReference type="NCBI Taxonomy" id="415221"/>
    <lineage>
        <taxon>Bacteria</taxon>
        <taxon>Pseudomonadati</taxon>
        <taxon>Verrucomicrobiota</taxon>
        <taxon>Opitutia</taxon>
        <taxon>Puniceicoccales</taxon>
        <taxon>Pelagicoccaceae</taxon>
        <taxon>Pelagicoccus</taxon>
    </lineage>
</organism>
<dbReference type="InterPro" id="IPR013325">
    <property type="entry name" value="RNA_pol_sigma_r2"/>
</dbReference>
<dbReference type="InterPro" id="IPR014331">
    <property type="entry name" value="RNA_pol_sigma70_ECF_RHOBA"/>
</dbReference>
<dbReference type="GO" id="GO:0016987">
    <property type="term" value="F:sigma factor activity"/>
    <property type="evidence" value="ECO:0007669"/>
    <property type="project" value="UniProtKB-KW"/>
</dbReference>
<dbReference type="PANTHER" id="PTHR43133">
    <property type="entry name" value="RNA POLYMERASE ECF-TYPE SIGMA FACTO"/>
    <property type="match status" value="1"/>
</dbReference>
<keyword evidence="2" id="KW-0805">Transcription regulation</keyword>
<accession>A0A934VJ49</accession>
<name>A0A934VJ49_9BACT</name>
<dbReference type="Pfam" id="PF04542">
    <property type="entry name" value="Sigma70_r2"/>
    <property type="match status" value="1"/>
</dbReference>
<dbReference type="InterPro" id="IPR013324">
    <property type="entry name" value="RNA_pol_sigma_r3/r4-like"/>
</dbReference>
<evidence type="ECO:0000259" key="5">
    <source>
        <dbReference type="Pfam" id="PF04542"/>
    </source>
</evidence>
<evidence type="ECO:0000256" key="2">
    <source>
        <dbReference type="ARBA" id="ARBA00023015"/>
    </source>
</evidence>
<dbReference type="Gene3D" id="1.10.1740.10">
    <property type="match status" value="1"/>
</dbReference>
<evidence type="ECO:0000256" key="4">
    <source>
        <dbReference type="ARBA" id="ARBA00023163"/>
    </source>
</evidence>
<dbReference type="InterPro" id="IPR014284">
    <property type="entry name" value="RNA_pol_sigma-70_dom"/>
</dbReference>
<evidence type="ECO:0000256" key="1">
    <source>
        <dbReference type="ARBA" id="ARBA00010641"/>
    </source>
</evidence>
<dbReference type="InterPro" id="IPR039425">
    <property type="entry name" value="RNA_pol_sigma-70-like"/>
</dbReference>
<sequence length="183" mass="21530">MPLPEHENQPTDAGDLAMEITSIQPRLYGFILKRIADRELTLEVLQRTNLVLCRKANEFQKGSSFTAWAFTVAKFQIMAWRKDQGRNRLVFTEDVHELLDRTTASEIESVDRRIPILKSCINKLRDEDRELIQQRYRDGESVETLAQRLKKSIDAMGMRLLRIRKRLRDCVQINLKQEARHEH</sequence>
<evidence type="ECO:0000256" key="3">
    <source>
        <dbReference type="ARBA" id="ARBA00023082"/>
    </source>
</evidence>